<gene>
    <name evidence="1" type="ORF">GCM10007103_25890</name>
</gene>
<keyword evidence="2" id="KW-1185">Reference proteome</keyword>
<evidence type="ECO:0000313" key="2">
    <source>
        <dbReference type="Proteomes" id="UP000610456"/>
    </source>
</evidence>
<proteinExistence type="predicted"/>
<dbReference type="RefSeq" id="WP_189605196.1">
    <property type="nucleotide sequence ID" value="NZ_BMXB01000012.1"/>
</dbReference>
<protein>
    <submittedName>
        <fullName evidence="1">Uncharacterized protein</fullName>
    </submittedName>
</protein>
<dbReference type="EMBL" id="BMXB01000012">
    <property type="protein sequence ID" value="GHA43555.1"/>
    <property type="molecule type" value="Genomic_DNA"/>
</dbReference>
<reference evidence="1" key="1">
    <citation type="journal article" date="2014" name="Int. J. Syst. Evol. Microbiol.">
        <title>Complete genome sequence of Corynebacterium casei LMG S-19264T (=DSM 44701T), isolated from a smear-ripened cheese.</title>
        <authorList>
            <consortium name="US DOE Joint Genome Institute (JGI-PGF)"/>
            <person name="Walter F."/>
            <person name="Albersmeier A."/>
            <person name="Kalinowski J."/>
            <person name="Ruckert C."/>
        </authorList>
    </citation>
    <scope>NUCLEOTIDE SEQUENCE</scope>
    <source>
        <strain evidence="1">KCTC 12719</strain>
    </source>
</reference>
<comment type="caution">
    <text evidence="1">The sequence shown here is derived from an EMBL/GenBank/DDBJ whole genome shotgun (WGS) entry which is preliminary data.</text>
</comment>
<sequence>MSLKRSVGNTIIQNQRSRIENPLEGIEIDYYFMASRVGGSKTEISLKLWTIIVDAQGYVYAMHTKHMGHFEEWETTIHNRMHEHLLIAGVDPLMTKRLLTDIEIKKDGHLIKWDTRCGGDYIGIDGSNNLYIRKNRFTYVQF</sequence>
<name>A0A918SI17_9FLAO</name>
<evidence type="ECO:0000313" key="1">
    <source>
        <dbReference type="EMBL" id="GHA43555.1"/>
    </source>
</evidence>
<dbReference type="Proteomes" id="UP000610456">
    <property type="component" value="Unassembled WGS sequence"/>
</dbReference>
<accession>A0A918SI17</accession>
<dbReference type="AlphaFoldDB" id="A0A918SI17"/>
<reference evidence="1" key="2">
    <citation type="submission" date="2020-09" db="EMBL/GenBank/DDBJ databases">
        <authorList>
            <person name="Sun Q."/>
            <person name="Kim S."/>
        </authorList>
    </citation>
    <scope>NUCLEOTIDE SEQUENCE</scope>
    <source>
        <strain evidence="1">KCTC 12719</strain>
    </source>
</reference>
<organism evidence="1 2">
    <name type="scientific">Salinimicrobium marinum</name>
    <dbReference type="NCBI Taxonomy" id="680283"/>
    <lineage>
        <taxon>Bacteria</taxon>
        <taxon>Pseudomonadati</taxon>
        <taxon>Bacteroidota</taxon>
        <taxon>Flavobacteriia</taxon>
        <taxon>Flavobacteriales</taxon>
        <taxon>Flavobacteriaceae</taxon>
        <taxon>Salinimicrobium</taxon>
    </lineage>
</organism>